<dbReference type="Gene3D" id="1.10.238.20">
    <property type="entry name" value="Pheromone/general odorant binding protein domain"/>
    <property type="match status" value="1"/>
</dbReference>
<reference evidence="2" key="1">
    <citation type="submission" date="2020-11" db="EMBL/GenBank/DDBJ databases">
        <authorList>
            <person name="Tran Van P."/>
        </authorList>
    </citation>
    <scope>NUCLEOTIDE SEQUENCE</scope>
</reference>
<organism evidence="2">
    <name type="scientific">Timema californicum</name>
    <name type="common">California timema</name>
    <name type="synonym">Walking stick</name>
    <dbReference type="NCBI Taxonomy" id="61474"/>
    <lineage>
        <taxon>Eukaryota</taxon>
        <taxon>Metazoa</taxon>
        <taxon>Ecdysozoa</taxon>
        <taxon>Arthropoda</taxon>
        <taxon>Hexapoda</taxon>
        <taxon>Insecta</taxon>
        <taxon>Pterygota</taxon>
        <taxon>Neoptera</taxon>
        <taxon>Polyneoptera</taxon>
        <taxon>Phasmatodea</taxon>
        <taxon>Timematodea</taxon>
        <taxon>Timematoidea</taxon>
        <taxon>Timematidae</taxon>
        <taxon>Timema</taxon>
    </lineage>
</organism>
<dbReference type="SUPFAM" id="SSF47565">
    <property type="entry name" value="Insect pheromone/odorant-binding proteins"/>
    <property type="match status" value="1"/>
</dbReference>
<dbReference type="EMBL" id="OE184316">
    <property type="protein sequence ID" value="CAD7576486.1"/>
    <property type="molecule type" value="Genomic_DNA"/>
</dbReference>
<name>A0A7R9PAZ1_TIMCA</name>
<dbReference type="GO" id="GO:0005549">
    <property type="term" value="F:odorant binding"/>
    <property type="evidence" value="ECO:0007669"/>
    <property type="project" value="InterPro"/>
</dbReference>
<evidence type="ECO:0000313" key="2">
    <source>
        <dbReference type="EMBL" id="CAD7576486.1"/>
    </source>
</evidence>
<proteinExistence type="predicted"/>
<sequence>MVAFKKKSLGKPTTAAPKSPMDEMLEEKYKICKDKEGNTPDETDAINLKKKGGIPTSAGGKCLAECMMMEGGLLDSEGQFSPKGCQELVKKMAPHMAGPASDFYINECNKKIGKVPGKCEAPPKVISCFSMMKAHLFVNRGFRKP</sequence>
<dbReference type="Pfam" id="PF01395">
    <property type="entry name" value="PBP_GOBP"/>
    <property type="match status" value="1"/>
</dbReference>
<dbReference type="CDD" id="cd23992">
    <property type="entry name" value="PBP_GOBP"/>
    <property type="match status" value="1"/>
</dbReference>
<dbReference type="InterPro" id="IPR006170">
    <property type="entry name" value="PBP/GOBP"/>
</dbReference>
<accession>A0A7R9PAZ1</accession>
<protein>
    <submittedName>
        <fullName evidence="2">(California timema) hypothetical protein</fullName>
    </submittedName>
</protein>
<feature type="region of interest" description="Disordered" evidence="1">
    <location>
        <begin position="1"/>
        <end position="22"/>
    </location>
</feature>
<dbReference type="AlphaFoldDB" id="A0A7R9PAZ1"/>
<evidence type="ECO:0000256" key="1">
    <source>
        <dbReference type="SAM" id="MobiDB-lite"/>
    </source>
</evidence>
<gene>
    <name evidence="2" type="ORF">TCMB3V08_LOCUS9054</name>
</gene>
<dbReference type="InterPro" id="IPR036728">
    <property type="entry name" value="PBP_GOBP_sf"/>
</dbReference>